<dbReference type="AlphaFoldDB" id="A0A9K3LK00"/>
<sequence length="305" mass="32348">MSRPNPSIFFCIVLFASHQWFGAAFFLSRYGSSSTLSYGSSSHSMLHMAAIRPGESVLVIGGTGGVGQLTIAKLDQRGFGVRTTSRNKNAARATLSNDKIDVYEVDLLSKDTTELEKAMDGVSAVVISIGTTAFPTLKWKGGNTPAAIDNEAVTRIANVASQNGDKMKKVVLVTSVGIERTSEMPFVILNLFGVLDAKKKGEDAVMAAAARGGFDYSIIRPGRLVGGPFTNYDVANLLKIEGGAENGVAVAPGDSLLGDCKRDACAEAIVQALTNDSCNNKILSLISTEELALTNEQWTQAFQSL</sequence>
<evidence type="ECO:0000313" key="3">
    <source>
        <dbReference type="EMBL" id="KAG7362401.1"/>
    </source>
</evidence>
<accession>A0A9K3LK00</accession>
<dbReference type="Pfam" id="PF13460">
    <property type="entry name" value="NAD_binding_10"/>
    <property type="match status" value="1"/>
</dbReference>
<dbReference type="Proteomes" id="UP000693970">
    <property type="component" value="Unassembled WGS sequence"/>
</dbReference>
<dbReference type="OrthoDB" id="419598at2759"/>
<organism evidence="3 4">
    <name type="scientific">Nitzschia inconspicua</name>
    <dbReference type="NCBI Taxonomy" id="303405"/>
    <lineage>
        <taxon>Eukaryota</taxon>
        <taxon>Sar</taxon>
        <taxon>Stramenopiles</taxon>
        <taxon>Ochrophyta</taxon>
        <taxon>Bacillariophyta</taxon>
        <taxon>Bacillariophyceae</taxon>
        <taxon>Bacillariophycidae</taxon>
        <taxon>Bacillariales</taxon>
        <taxon>Bacillariaceae</taxon>
        <taxon>Nitzschia</taxon>
    </lineage>
</organism>
<proteinExistence type="predicted"/>
<dbReference type="EMBL" id="JAGRRH010000031">
    <property type="protein sequence ID" value="KAG7339671.1"/>
    <property type="molecule type" value="Genomic_DNA"/>
</dbReference>
<keyword evidence="4" id="KW-1185">Reference proteome</keyword>
<evidence type="ECO:0000313" key="2">
    <source>
        <dbReference type="EMBL" id="KAG7339671.1"/>
    </source>
</evidence>
<name>A0A9K3LK00_9STRA</name>
<reference evidence="3" key="1">
    <citation type="journal article" date="2021" name="Sci. Rep.">
        <title>Diploid genomic architecture of Nitzschia inconspicua, an elite biomass production diatom.</title>
        <authorList>
            <person name="Oliver A."/>
            <person name="Podell S."/>
            <person name="Pinowska A."/>
            <person name="Traller J.C."/>
            <person name="Smith S.R."/>
            <person name="McClure R."/>
            <person name="Beliaev A."/>
            <person name="Bohutskyi P."/>
            <person name="Hill E.A."/>
            <person name="Rabines A."/>
            <person name="Zheng H."/>
            <person name="Allen L.Z."/>
            <person name="Kuo A."/>
            <person name="Grigoriev I.V."/>
            <person name="Allen A.E."/>
            <person name="Hazlebeck D."/>
            <person name="Allen E.E."/>
        </authorList>
    </citation>
    <scope>NUCLEOTIDE SEQUENCE</scope>
    <source>
        <strain evidence="3">Hildebrandi</strain>
    </source>
</reference>
<evidence type="ECO:0000259" key="1">
    <source>
        <dbReference type="Pfam" id="PF13460"/>
    </source>
</evidence>
<evidence type="ECO:0000313" key="4">
    <source>
        <dbReference type="Proteomes" id="UP000693970"/>
    </source>
</evidence>
<dbReference type="InterPro" id="IPR016040">
    <property type="entry name" value="NAD(P)-bd_dom"/>
</dbReference>
<feature type="domain" description="NAD(P)-binding" evidence="1">
    <location>
        <begin position="61"/>
        <end position="241"/>
    </location>
</feature>
<protein>
    <submittedName>
        <fullName evidence="3">NADPH-binding protein</fullName>
    </submittedName>
</protein>
<dbReference type="PANTHER" id="PTHR15020">
    <property type="entry name" value="FLAVIN REDUCTASE-RELATED"/>
    <property type="match status" value="1"/>
</dbReference>
<reference evidence="3" key="2">
    <citation type="submission" date="2021-04" db="EMBL/GenBank/DDBJ databases">
        <authorList>
            <person name="Podell S."/>
        </authorList>
    </citation>
    <scope>NUCLEOTIDE SEQUENCE</scope>
    <source>
        <strain evidence="3">Hildebrandi</strain>
    </source>
</reference>
<dbReference type="PANTHER" id="PTHR15020:SF50">
    <property type="entry name" value="UPF0659 PROTEIN YMR090W"/>
    <property type="match status" value="1"/>
</dbReference>
<dbReference type="EMBL" id="JAGRRH010000011">
    <property type="protein sequence ID" value="KAG7362401.1"/>
    <property type="molecule type" value="Genomic_DNA"/>
</dbReference>
<gene>
    <name evidence="2" type="ORF">IV203_024710</name>
    <name evidence="3" type="ORF">IV203_025285</name>
</gene>
<comment type="caution">
    <text evidence="3">The sequence shown here is derived from an EMBL/GenBank/DDBJ whole genome shotgun (WGS) entry which is preliminary data.</text>
</comment>